<organism evidence="4 5">
    <name type="scientific">Candidatus Fervidibacter japonicus</name>
    <dbReference type="NCBI Taxonomy" id="2035412"/>
    <lineage>
        <taxon>Bacteria</taxon>
        <taxon>Candidatus Fervidibacterota</taxon>
        <taxon>Candidatus Fervidibacter</taxon>
    </lineage>
</organism>
<dbReference type="GO" id="GO:0016779">
    <property type="term" value="F:nucleotidyltransferase activity"/>
    <property type="evidence" value="ECO:0007669"/>
    <property type="project" value="UniProtKB-ARBA"/>
</dbReference>
<sequence length="227" mass="24682">MDERLTPQHYFDLSEFAHRDLFAGVQRVWEVIPRIGDYVRAIVTPDIRGTVMDGAFVSGQVFVGEGTVVEPGACIFGPAYIGKNCTVRSGAYVRGDVVTGDGVVLGHASEFKNCVLMDGAQCPHFNYVGDSILGRRSHLGAGVIVSNLKISRDEIVVRLGDTEYPTGLQKFGVILGDESEIGCNAVINPGTLVGRGCLAYPLTSLRGYYPPRSVIKLRQHLEAVQRR</sequence>
<comment type="caution">
    <text evidence="4">The sequence shown here is derived from an EMBL/GenBank/DDBJ whole genome shotgun (WGS) entry which is preliminary data.</text>
</comment>
<dbReference type="PANTHER" id="PTHR43584">
    <property type="entry name" value="NUCLEOTIDYL TRANSFERASE"/>
    <property type="match status" value="1"/>
</dbReference>
<proteinExistence type="predicted"/>
<keyword evidence="2" id="KW-0012">Acyltransferase</keyword>
<dbReference type="Gene3D" id="2.160.10.10">
    <property type="entry name" value="Hexapeptide repeat proteins"/>
    <property type="match status" value="1"/>
</dbReference>
<name>A0A2H5X9F8_9BACT</name>
<evidence type="ECO:0000313" key="5">
    <source>
        <dbReference type="Proteomes" id="UP000236173"/>
    </source>
</evidence>
<evidence type="ECO:0000259" key="3">
    <source>
        <dbReference type="Pfam" id="PF25087"/>
    </source>
</evidence>
<protein>
    <submittedName>
        <fullName evidence="4">Bifunctional protein GlmU</fullName>
    </submittedName>
</protein>
<dbReference type="EMBL" id="BEHT01000003">
    <property type="protein sequence ID" value="GBC97819.1"/>
    <property type="molecule type" value="Genomic_DNA"/>
</dbReference>
<dbReference type="Proteomes" id="UP000236173">
    <property type="component" value="Unassembled WGS sequence"/>
</dbReference>
<evidence type="ECO:0000256" key="2">
    <source>
        <dbReference type="ARBA" id="ARBA00023315"/>
    </source>
</evidence>
<reference evidence="5" key="1">
    <citation type="submission" date="2017-09" db="EMBL/GenBank/DDBJ databases">
        <title>Metaegenomics of thermophilic ammonia-oxidizing enrichment culture.</title>
        <authorList>
            <person name="Kato S."/>
            <person name="Suzuki K."/>
        </authorList>
    </citation>
    <scope>NUCLEOTIDE SEQUENCE [LARGE SCALE GENOMIC DNA]</scope>
</reference>
<dbReference type="Pfam" id="PF25087">
    <property type="entry name" value="GMPPB_C"/>
    <property type="match status" value="1"/>
</dbReference>
<dbReference type="InterPro" id="IPR050065">
    <property type="entry name" value="GlmU-like"/>
</dbReference>
<dbReference type="PANTHER" id="PTHR43584:SF8">
    <property type="entry name" value="N-ACETYLMURAMATE ALPHA-1-PHOSPHATE URIDYLYLTRANSFERASE"/>
    <property type="match status" value="1"/>
</dbReference>
<keyword evidence="1" id="KW-0808">Transferase</keyword>
<dbReference type="InterPro" id="IPR011004">
    <property type="entry name" value="Trimer_LpxA-like_sf"/>
</dbReference>
<dbReference type="GO" id="GO:0016746">
    <property type="term" value="F:acyltransferase activity"/>
    <property type="evidence" value="ECO:0007669"/>
    <property type="project" value="UniProtKB-KW"/>
</dbReference>
<evidence type="ECO:0000313" key="4">
    <source>
        <dbReference type="EMBL" id="GBC97819.1"/>
    </source>
</evidence>
<evidence type="ECO:0000256" key="1">
    <source>
        <dbReference type="ARBA" id="ARBA00022679"/>
    </source>
</evidence>
<accession>A0A2H5X9F8</accession>
<dbReference type="InterPro" id="IPR056729">
    <property type="entry name" value="GMPPB_C"/>
</dbReference>
<dbReference type="AlphaFoldDB" id="A0A2H5X9F8"/>
<feature type="domain" description="Mannose-1-phosphate guanyltransferase C-terminal" evidence="3">
    <location>
        <begin position="76"/>
        <end position="157"/>
    </location>
</feature>
<gene>
    <name evidence="4" type="primary">glmU_1</name>
    <name evidence="4" type="ORF">HRbin17_00314</name>
</gene>
<dbReference type="SUPFAM" id="SSF51161">
    <property type="entry name" value="Trimeric LpxA-like enzymes"/>
    <property type="match status" value="1"/>
</dbReference>